<name>A0A369C202_9GAMM</name>
<dbReference type="Proteomes" id="UP000252707">
    <property type="component" value="Unassembled WGS sequence"/>
</dbReference>
<comment type="caution">
    <text evidence="2">The sequence shown here is derived from an EMBL/GenBank/DDBJ whole genome shotgun (WGS) entry which is preliminary data.</text>
</comment>
<evidence type="ECO:0000256" key="1">
    <source>
        <dbReference type="SAM" id="SignalP"/>
    </source>
</evidence>
<gene>
    <name evidence="2" type="ORF">DFQ59_10818</name>
</gene>
<evidence type="ECO:0000313" key="2">
    <source>
        <dbReference type="EMBL" id="RCX27990.1"/>
    </source>
</evidence>
<proteinExistence type="predicted"/>
<protein>
    <submittedName>
        <fullName evidence="2">Conjugative transfer pilus assembly protein TraH</fullName>
    </submittedName>
</protein>
<dbReference type="InterPro" id="IPR010927">
    <property type="entry name" value="T4SS_TraH"/>
</dbReference>
<keyword evidence="3" id="KW-1185">Reference proteome</keyword>
<accession>A0A369C202</accession>
<reference evidence="2 3" key="1">
    <citation type="submission" date="2018-07" db="EMBL/GenBank/DDBJ databases">
        <title>Genomic Encyclopedia of Type Strains, Phase IV (KMG-IV): sequencing the most valuable type-strain genomes for metagenomic binning, comparative biology and taxonomic classification.</title>
        <authorList>
            <person name="Goeker M."/>
        </authorList>
    </citation>
    <scope>NUCLEOTIDE SEQUENCE [LARGE SCALE GENOMIC DNA]</scope>
    <source>
        <strain evidence="2 3">DSM 26407</strain>
    </source>
</reference>
<dbReference type="OrthoDB" id="9797479at2"/>
<dbReference type="EMBL" id="QPJY01000008">
    <property type="protein sequence ID" value="RCX27990.1"/>
    <property type="molecule type" value="Genomic_DNA"/>
</dbReference>
<evidence type="ECO:0000313" key="3">
    <source>
        <dbReference type="Proteomes" id="UP000252707"/>
    </source>
</evidence>
<feature type="chain" id="PRO_5016826617" evidence="1">
    <location>
        <begin position="23"/>
        <end position="471"/>
    </location>
</feature>
<dbReference type="RefSeq" id="WP_114280414.1">
    <property type="nucleotide sequence ID" value="NZ_QPJY01000008.1"/>
</dbReference>
<dbReference type="AlphaFoldDB" id="A0A369C202"/>
<organism evidence="2 3">
    <name type="scientific">Thioalbus denitrificans</name>
    <dbReference type="NCBI Taxonomy" id="547122"/>
    <lineage>
        <taxon>Bacteria</taxon>
        <taxon>Pseudomonadati</taxon>
        <taxon>Pseudomonadota</taxon>
        <taxon>Gammaproteobacteria</taxon>
        <taxon>Chromatiales</taxon>
        <taxon>Ectothiorhodospiraceae</taxon>
        <taxon>Thioalbus</taxon>
    </lineage>
</organism>
<keyword evidence="1" id="KW-0732">Signal</keyword>
<dbReference type="Pfam" id="PF06122">
    <property type="entry name" value="TraH"/>
    <property type="match status" value="1"/>
</dbReference>
<sequence length="471" mass="50762">MPLRLLACLCAAALLAATAARADVAGDMESFFGDLNFTNVTKPGAYEGQSAGYYTGGSLFMRVPQRNYTLYSIQFPKFRAGCGGIDLFSGGFSFINADQFVAMLQNIGSVAVSQAFMLALRTISPQIASTMEQIETWAQKYGLNSVNACEAGSELLGGVLKQFGADKQGCIVERVGSRGEAWAEAEVACTTGGERRATLDGAAPGSAADVIATPGNIAWRALYHNSFFRSDKNMAQVMMNLSGTIILAPQEPGKEDTLTIRRIYPSILEDSRGQQFLQALLVGGEVTIRTCSDGTSDERSCTEMDTETTLKIDPAKSFTAMVGTLLNGIAGKIGADAALDDAQRGLLSATTLPVHKFLTVEYAMLPGLISDSIDQYAALIAKDILYTYLRDLLGKVSASVSTLPNQSGDKVEAFNDGVRKAREQISAFMEKNRKAFDESLMFTTRVREYERALIGRLSPGIYRNLVWASSQ</sequence>
<feature type="signal peptide" evidence="1">
    <location>
        <begin position="1"/>
        <end position="22"/>
    </location>
</feature>